<name>A0A0F4YDM5_RASE3</name>
<dbReference type="Proteomes" id="UP000053958">
    <property type="component" value="Unassembled WGS sequence"/>
</dbReference>
<dbReference type="GeneID" id="25313283"/>
<organism evidence="2 3">
    <name type="scientific">Rasamsonia emersonii (strain ATCC 16479 / CBS 393.64 / IMI 116815)</name>
    <dbReference type="NCBI Taxonomy" id="1408163"/>
    <lineage>
        <taxon>Eukaryota</taxon>
        <taxon>Fungi</taxon>
        <taxon>Dikarya</taxon>
        <taxon>Ascomycota</taxon>
        <taxon>Pezizomycotina</taxon>
        <taxon>Eurotiomycetes</taxon>
        <taxon>Eurotiomycetidae</taxon>
        <taxon>Eurotiales</taxon>
        <taxon>Trichocomaceae</taxon>
        <taxon>Rasamsonia</taxon>
    </lineage>
</organism>
<dbReference type="AlphaFoldDB" id="A0A0F4YDM5"/>
<dbReference type="RefSeq" id="XP_013322817.1">
    <property type="nucleotide sequence ID" value="XM_013467363.1"/>
</dbReference>
<sequence length="173" mass="18557">MSRTFARGLQTTSRALVQFTGTVSPNDILASNGPAGGAWEAATKKVCDAIEKADPRISMANIQYGVASTAPISVKFTKLLTWFSRGARAHLSSKDRSDRQLVITVGLATNSGTRVGSVHVHVDGTFKFFPSRAGREGGYEDNILRANIEGHIQNLGNEPSDEAIERSPARGNE</sequence>
<dbReference type="EMBL" id="LASV01000812">
    <property type="protein sequence ID" value="KKA16205.1"/>
    <property type="molecule type" value="Genomic_DNA"/>
</dbReference>
<evidence type="ECO:0000256" key="1">
    <source>
        <dbReference type="SAM" id="MobiDB-lite"/>
    </source>
</evidence>
<proteinExistence type="predicted"/>
<keyword evidence="3" id="KW-1185">Reference proteome</keyword>
<feature type="compositionally biased region" description="Basic and acidic residues" evidence="1">
    <location>
        <begin position="163"/>
        <end position="173"/>
    </location>
</feature>
<evidence type="ECO:0000313" key="2">
    <source>
        <dbReference type="EMBL" id="KKA16205.1"/>
    </source>
</evidence>
<feature type="region of interest" description="Disordered" evidence="1">
    <location>
        <begin position="154"/>
        <end position="173"/>
    </location>
</feature>
<accession>A0A0F4YDM5</accession>
<gene>
    <name evidence="2" type="ORF">T310_10214</name>
</gene>
<dbReference type="OrthoDB" id="3531694at2759"/>
<reference evidence="2 3" key="1">
    <citation type="submission" date="2015-04" db="EMBL/GenBank/DDBJ databases">
        <authorList>
            <person name="Heijne W.H."/>
            <person name="Fedorova N.D."/>
            <person name="Nierman W.C."/>
            <person name="Vollebregt A.W."/>
            <person name="Zhao Z."/>
            <person name="Wu L."/>
            <person name="Kumar M."/>
            <person name="Stam H."/>
            <person name="van den Berg M.A."/>
            <person name="Pel H.J."/>
        </authorList>
    </citation>
    <scope>NUCLEOTIDE SEQUENCE [LARGE SCALE GENOMIC DNA]</scope>
    <source>
        <strain evidence="2 3">CBS 393.64</strain>
    </source>
</reference>
<evidence type="ECO:0000313" key="3">
    <source>
        <dbReference type="Proteomes" id="UP000053958"/>
    </source>
</evidence>
<comment type="caution">
    <text evidence="2">The sequence shown here is derived from an EMBL/GenBank/DDBJ whole genome shotgun (WGS) entry which is preliminary data.</text>
</comment>
<protein>
    <submittedName>
        <fullName evidence="2">Uncharacterized protein</fullName>
    </submittedName>
</protein>